<organismHost>
    <name type="scientific">Homo sapiens</name>
    <name type="common">Human</name>
    <dbReference type="NCBI Taxonomy" id="9606"/>
</organismHost>
<name>A0A140D150_HCMV</name>
<dbReference type="EMBL" id="KT726941">
    <property type="protein sequence ID" value="AMJ52713.2"/>
    <property type="molecule type" value="Genomic_DNA"/>
</dbReference>
<reference evidence="2" key="2">
    <citation type="submission" date="2017-01" db="EMBL/GenBank/DDBJ databases">
        <authorList>
            <person name="Mah S.A."/>
            <person name="Swanson W.J."/>
            <person name="Moy G.W."/>
            <person name="Vacquier V.D."/>
        </authorList>
    </citation>
    <scope>NUCLEOTIDE SEQUENCE</scope>
    <source>
        <strain evidence="2">NL/Rot2/Urine/2012</strain>
    </source>
</reference>
<proteinExistence type="predicted"/>
<gene>
    <name evidence="2" type="primary">UL9</name>
</gene>
<reference evidence="2" key="1">
    <citation type="journal article" date="2016" name="Virus Evol.">
        <title>Islands of linkage in an ocean of pervasive recombination reveals two-speed evolution of human cytomegalovirus genomes.</title>
        <authorList>
            <person name="Lassalle F."/>
            <person name="Depledge D.P."/>
            <person name="Reeves M.B."/>
            <person name="Brown A.C."/>
            <person name="Christiansen M.T."/>
            <person name="Tutill H.J."/>
            <person name="Williams R.J."/>
            <person name="Einer-Jensen K."/>
            <person name="Holdstock J."/>
            <person name="Atkinson C."/>
            <person name="Brown J.R."/>
            <person name="van Loenen F.B."/>
            <person name="Clark D.A."/>
            <person name="Griffiths P.D."/>
            <person name="Verjans G.M.G.M."/>
            <person name="Schutten M."/>
            <person name="Milne R.S.B."/>
            <person name="Balloux F."/>
            <person name="Breuer J."/>
        </authorList>
    </citation>
    <scope>NUCLEOTIDE SEQUENCE</scope>
    <source>
        <strain evidence="2">NL/Rot2/Urine/2012</strain>
    </source>
</reference>
<accession>A0A140D150</accession>
<organism evidence="2">
    <name type="scientific">Human cytomegalovirus</name>
    <name type="common">HHV-5</name>
    <name type="synonym">Human herpesvirus 5</name>
    <dbReference type="NCBI Taxonomy" id="10359"/>
    <lineage>
        <taxon>Viruses</taxon>
        <taxon>Duplodnaviria</taxon>
        <taxon>Heunggongvirae</taxon>
        <taxon>Peploviricota</taxon>
        <taxon>Herviviricetes</taxon>
        <taxon>Herpesvirales</taxon>
        <taxon>Orthoherpesviridae</taxon>
        <taxon>Betaherpesvirinae</taxon>
        <taxon>Cytomegalovirus</taxon>
        <taxon>Cytomegalovirus humanbeta5</taxon>
    </lineage>
</organism>
<keyword evidence="1" id="KW-0812">Transmembrane</keyword>
<evidence type="ECO:0000313" key="2">
    <source>
        <dbReference type="EMBL" id="AMJ52713.2"/>
    </source>
</evidence>
<keyword evidence="1" id="KW-1133">Transmembrane helix</keyword>
<sequence length="234" mass="27141">MMSKRLQVFPWITILFYTSKSQYWNYMTILCTPTVGYGSHNISLHPLNNSLFQDDVFEWYIDKPMVTNKLCLYQSNERIKSNLDSPNIVWQCTDNRTLILMNLTTTYSRNYYFQSFKYLGQGVPKPNNLCYNVSVHFTHQTHCHTTTSSLYPPTSVHDSLEISQSFTSTNFTHTAVHYAAGNVEAQHDTTTPHTMWIIPLVIVITIIVLTCFKFPQKAWNKFTQYRYSGMLAAA</sequence>
<feature type="transmembrane region" description="Helical" evidence="1">
    <location>
        <begin position="194"/>
        <end position="212"/>
    </location>
</feature>
<protein>
    <submittedName>
        <fullName evidence="2">Membrane glycoprotein UL9</fullName>
    </submittedName>
</protein>
<keyword evidence="1" id="KW-0472">Membrane</keyword>
<evidence type="ECO:0000256" key="1">
    <source>
        <dbReference type="SAM" id="Phobius"/>
    </source>
</evidence>